<dbReference type="PANTHER" id="PTHR45947">
    <property type="entry name" value="SULFOQUINOVOSYL TRANSFERASE SQD2"/>
    <property type="match status" value="1"/>
</dbReference>
<protein>
    <submittedName>
        <fullName evidence="3">Glycosyltransferase family 4 protein</fullName>
    </submittedName>
</protein>
<dbReference type="PANTHER" id="PTHR45947:SF3">
    <property type="entry name" value="SULFOQUINOVOSYL TRANSFERASE SQD2"/>
    <property type="match status" value="1"/>
</dbReference>
<gene>
    <name evidence="3" type="ORF">K8G79_03060</name>
</gene>
<proteinExistence type="predicted"/>
<name>A0AAJ1AI60_9BACT</name>
<feature type="domain" description="Glycosyltransferase subfamily 4-like N-terminal" evidence="2">
    <location>
        <begin position="1"/>
        <end position="122"/>
    </location>
</feature>
<sequence length="343" mass="39185">MEKHILHLTEEQRRLGCEVIVAFNRGQATSLNDIRVLPWVNLRRMRPQAARDLFFYFVLLLKISSQRLHFDVVHVHGDWSALLFGRLLARVTRSQNSVGSLHGAARRGLWSTMYRFVLKGYAMVYTTGAWDAMYLGSLTRQPVRWQHSGIEKVFFDKDQSEERDRFIDVVSVGSFVPGKNYELVVEIAFAMPNVKFVLIGDGPQKCVIEALCRSRGLSNITFAGNLLPADVAQQMRSSRIYLHTSFSEGTPTALLEAMACGLAVITSNSNDYRNLIRPEQTGFVIESFQAESYVRRIRELLDDENRLHEISDRNSKQAVRYGWPDVAKRITEWSTPNAIDRGR</sequence>
<accession>A0AAJ1AI60</accession>
<dbReference type="InterPro" id="IPR050194">
    <property type="entry name" value="Glycosyltransferase_grp1"/>
</dbReference>
<dbReference type="Proteomes" id="UP001197609">
    <property type="component" value="Unassembled WGS sequence"/>
</dbReference>
<dbReference type="InterPro" id="IPR001296">
    <property type="entry name" value="Glyco_trans_1"/>
</dbReference>
<dbReference type="GO" id="GO:0016757">
    <property type="term" value="F:glycosyltransferase activity"/>
    <property type="evidence" value="ECO:0007669"/>
    <property type="project" value="InterPro"/>
</dbReference>
<dbReference type="Pfam" id="PF13439">
    <property type="entry name" value="Glyco_transf_4"/>
    <property type="match status" value="1"/>
</dbReference>
<dbReference type="CDD" id="cd03801">
    <property type="entry name" value="GT4_PimA-like"/>
    <property type="match status" value="1"/>
</dbReference>
<evidence type="ECO:0000259" key="2">
    <source>
        <dbReference type="Pfam" id="PF13439"/>
    </source>
</evidence>
<dbReference type="InterPro" id="IPR028098">
    <property type="entry name" value="Glyco_trans_4-like_N"/>
</dbReference>
<evidence type="ECO:0000259" key="1">
    <source>
        <dbReference type="Pfam" id="PF00534"/>
    </source>
</evidence>
<dbReference type="SUPFAM" id="SSF53756">
    <property type="entry name" value="UDP-Glycosyltransferase/glycogen phosphorylase"/>
    <property type="match status" value="1"/>
</dbReference>
<dbReference type="Pfam" id="PF00534">
    <property type="entry name" value="Glycos_transf_1"/>
    <property type="match status" value="1"/>
</dbReference>
<evidence type="ECO:0000313" key="4">
    <source>
        <dbReference type="Proteomes" id="UP001197609"/>
    </source>
</evidence>
<feature type="domain" description="Glycosyl transferase family 1" evidence="1">
    <location>
        <begin position="156"/>
        <end position="315"/>
    </location>
</feature>
<comment type="caution">
    <text evidence="3">The sequence shown here is derived from an EMBL/GenBank/DDBJ whole genome shotgun (WGS) entry which is preliminary data.</text>
</comment>
<evidence type="ECO:0000313" key="3">
    <source>
        <dbReference type="EMBL" id="MBZ0159115.1"/>
    </source>
</evidence>
<dbReference type="AlphaFoldDB" id="A0AAJ1AI60"/>
<dbReference type="EMBL" id="JAIOIU010000033">
    <property type="protein sequence ID" value="MBZ0159115.1"/>
    <property type="molecule type" value="Genomic_DNA"/>
</dbReference>
<reference evidence="3 4" key="1">
    <citation type="journal article" date="2021" name="bioRxiv">
        <title>Unraveling nitrogen, sulfur and carbon metabolic pathways and microbial community transcriptional responses to substrate deprivation and toxicity stresses in a bioreactor mimicking anoxic brackish coastal sediment conditions.</title>
        <authorList>
            <person name="Martins P.D."/>
            <person name="Echeveste M.J."/>
            <person name="Arshad A."/>
            <person name="Kurth J."/>
            <person name="Ouboter H."/>
            <person name="Jetten M.S.M."/>
            <person name="Welte C.U."/>
        </authorList>
    </citation>
    <scope>NUCLEOTIDE SEQUENCE [LARGE SCALE GENOMIC DNA]</scope>
    <source>
        <strain evidence="3">MAG_38</strain>
    </source>
</reference>
<organism evidence="3 4">
    <name type="scientific">Candidatus Methylomirabilis tolerans</name>
    <dbReference type="NCBI Taxonomy" id="3123416"/>
    <lineage>
        <taxon>Bacteria</taxon>
        <taxon>Candidatus Methylomirabilota</taxon>
        <taxon>Candidatus Methylomirabilia</taxon>
        <taxon>Candidatus Methylomirabilales</taxon>
        <taxon>Candidatus Methylomirabilaceae</taxon>
        <taxon>Candidatus Methylomirabilis</taxon>
    </lineage>
</organism>
<dbReference type="Gene3D" id="3.40.50.2000">
    <property type="entry name" value="Glycogen Phosphorylase B"/>
    <property type="match status" value="2"/>
</dbReference>